<keyword evidence="2" id="KW-1185">Reference proteome</keyword>
<organism evidence="1 2">
    <name type="scientific">Pristionchus pacificus</name>
    <name type="common">Parasitic nematode worm</name>
    <dbReference type="NCBI Taxonomy" id="54126"/>
    <lineage>
        <taxon>Eukaryota</taxon>
        <taxon>Metazoa</taxon>
        <taxon>Ecdysozoa</taxon>
        <taxon>Nematoda</taxon>
        <taxon>Chromadorea</taxon>
        <taxon>Rhabditida</taxon>
        <taxon>Rhabditina</taxon>
        <taxon>Diplogasteromorpha</taxon>
        <taxon>Diplogasteroidea</taxon>
        <taxon>Neodiplogasteridae</taxon>
        <taxon>Pristionchus</taxon>
    </lineage>
</organism>
<dbReference type="Proteomes" id="UP000005239">
    <property type="component" value="Unassembled WGS sequence"/>
</dbReference>
<evidence type="ECO:0000313" key="1">
    <source>
        <dbReference type="EnsemblMetazoa" id="PPA31218.1"/>
    </source>
</evidence>
<reference evidence="1" key="2">
    <citation type="submission" date="2022-06" db="UniProtKB">
        <authorList>
            <consortium name="EnsemblMetazoa"/>
        </authorList>
    </citation>
    <scope>IDENTIFICATION</scope>
    <source>
        <strain evidence="1">PS312</strain>
    </source>
</reference>
<dbReference type="AlphaFoldDB" id="A0A2A6BMK1"/>
<evidence type="ECO:0000313" key="2">
    <source>
        <dbReference type="Proteomes" id="UP000005239"/>
    </source>
</evidence>
<accession>A0A2A6BMK1</accession>
<accession>A0A8R1YLT5</accession>
<gene>
    <name evidence="1" type="primary">WBGene00204083</name>
</gene>
<sequence>MHRTLHVYSDVNKQSPPPPMIYPSLLHLSLTEGRSRDMGRVGHARRRRPYPGFLAWLLSGILAIIVPRKEAGFVHFFMTTVTYLPFTFLVLYSIYAFNRRIDAETPATHAPTNRDLELTTIYHSRIV</sequence>
<protein>
    <submittedName>
        <fullName evidence="1">Uncharacterized protein</fullName>
    </submittedName>
</protein>
<proteinExistence type="predicted"/>
<reference evidence="2" key="1">
    <citation type="journal article" date="2008" name="Nat. Genet.">
        <title>The Pristionchus pacificus genome provides a unique perspective on nematode lifestyle and parasitism.</title>
        <authorList>
            <person name="Dieterich C."/>
            <person name="Clifton S.W."/>
            <person name="Schuster L.N."/>
            <person name="Chinwalla A."/>
            <person name="Delehaunty K."/>
            <person name="Dinkelacker I."/>
            <person name="Fulton L."/>
            <person name="Fulton R."/>
            <person name="Godfrey J."/>
            <person name="Minx P."/>
            <person name="Mitreva M."/>
            <person name="Roeseler W."/>
            <person name="Tian H."/>
            <person name="Witte H."/>
            <person name="Yang S.P."/>
            <person name="Wilson R.K."/>
            <person name="Sommer R.J."/>
        </authorList>
    </citation>
    <scope>NUCLEOTIDE SEQUENCE [LARGE SCALE GENOMIC DNA]</scope>
    <source>
        <strain evidence="2">PS312</strain>
    </source>
</reference>
<dbReference type="EnsemblMetazoa" id="PPA31218.1">
    <property type="protein sequence ID" value="PPA31218.1"/>
    <property type="gene ID" value="WBGene00204083"/>
</dbReference>
<name>A0A2A6BMK1_PRIPA</name>